<name>A0A8I1DDM8_THEIN</name>
<comment type="caution">
    <text evidence="2">The sequence shown here is derived from an EMBL/GenBank/DDBJ whole genome shotgun (WGS) entry which is preliminary data.</text>
</comment>
<keyword evidence="3" id="KW-1185">Reference proteome</keyword>
<feature type="region of interest" description="Disordered" evidence="1">
    <location>
        <begin position="1"/>
        <end position="20"/>
    </location>
</feature>
<dbReference type="RefSeq" id="WP_181729196.1">
    <property type="nucleotide sequence ID" value="NZ_JACEIR010000001.1"/>
</dbReference>
<sequence>MSETNSVYRPTKKGLKQARERLKKRQEEYKQYVCSLSSEELQKSSEEKLKEIAEFLASNSASMVEAVEPELKPLYAFVDETGEYYRGESWNNVNIRIWYTVEEANRYVKKYRSKDKPPLTLVKLNPTKR</sequence>
<dbReference type="EMBL" id="JAECVW010000001">
    <property type="protein sequence ID" value="MBH8594044.1"/>
    <property type="molecule type" value="Genomic_DNA"/>
</dbReference>
<reference evidence="2 3" key="1">
    <citation type="submission" date="2020-12" db="EMBL/GenBank/DDBJ databases">
        <title>WGS of Thermoactinomyces spp.</title>
        <authorList>
            <person name="Cheng K."/>
        </authorList>
    </citation>
    <scope>NUCLEOTIDE SEQUENCE [LARGE SCALE GENOMIC DNA]</scope>
    <source>
        <strain evidence="3">CICC 10671\DSM 43846</strain>
    </source>
</reference>
<proteinExistence type="predicted"/>
<protein>
    <submittedName>
        <fullName evidence="2">Uncharacterized protein</fullName>
    </submittedName>
</protein>
<accession>A0A8I1DDM8</accession>
<organism evidence="2 3">
    <name type="scientific">Thermoactinomyces intermedius</name>
    <dbReference type="NCBI Taxonomy" id="2024"/>
    <lineage>
        <taxon>Bacteria</taxon>
        <taxon>Bacillati</taxon>
        <taxon>Bacillota</taxon>
        <taxon>Bacilli</taxon>
        <taxon>Bacillales</taxon>
        <taxon>Thermoactinomycetaceae</taxon>
        <taxon>Thermoactinomyces</taxon>
    </lineage>
</organism>
<evidence type="ECO:0000313" key="2">
    <source>
        <dbReference type="EMBL" id="MBH8594044.1"/>
    </source>
</evidence>
<evidence type="ECO:0000256" key="1">
    <source>
        <dbReference type="SAM" id="MobiDB-lite"/>
    </source>
</evidence>
<dbReference type="Proteomes" id="UP000633619">
    <property type="component" value="Unassembled WGS sequence"/>
</dbReference>
<evidence type="ECO:0000313" key="3">
    <source>
        <dbReference type="Proteomes" id="UP000633619"/>
    </source>
</evidence>
<gene>
    <name evidence="2" type="ORF">I8U20_01720</name>
</gene>
<dbReference type="AlphaFoldDB" id="A0A8I1DDM8"/>